<gene>
    <name evidence="1" type="ORF">B0I36DRAFT_85664</name>
</gene>
<dbReference type="AlphaFoldDB" id="A0A9P8YD86"/>
<keyword evidence="2" id="KW-1185">Reference proteome</keyword>
<dbReference type="Proteomes" id="UP000756346">
    <property type="component" value="Unassembled WGS sequence"/>
</dbReference>
<proteinExistence type="predicted"/>
<name>A0A9P8YD86_9PEZI</name>
<dbReference type="OrthoDB" id="3800738at2759"/>
<protein>
    <recommendedName>
        <fullName evidence="3">F-box domain-containing protein</fullName>
    </recommendedName>
</protein>
<dbReference type="InterPro" id="IPR036047">
    <property type="entry name" value="F-box-like_dom_sf"/>
</dbReference>
<accession>A0A9P8YD86</accession>
<organism evidence="1 2">
    <name type="scientific">Microdochium trichocladiopsis</name>
    <dbReference type="NCBI Taxonomy" id="1682393"/>
    <lineage>
        <taxon>Eukaryota</taxon>
        <taxon>Fungi</taxon>
        <taxon>Dikarya</taxon>
        <taxon>Ascomycota</taxon>
        <taxon>Pezizomycotina</taxon>
        <taxon>Sordariomycetes</taxon>
        <taxon>Xylariomycetidae</taxon>
        <taxon>Xylariales</taxon>
        <taxon>Microdochiaceae</taxon>
        <taxon>Microdochium</taxon>
    </lineage>
</organism>
<comment type="caution">
    <text evidence="1">The sequence shown here is derived from an EMBL/GenBank/DDBJ whole genome shotgun (WGS) entry which is preliminary data.</text>
</comment>
<dbReference type="RefSeq" id="XP_046015016.1">
    <property type="nucleotide sequence ID" value="XM_046163465.1"/>
</dbReference>
<reference evidence="1" key="1">
    <citation type="journal article" date="2021" name="Nat. Commun.">
        <title>Genetic determinants of endophytism in the Arabidopsis root mycobiome.</title>
        <authorList>
            <person name="Mesny F."/>
            <person name="Miyauchi S."/>
            <person name="Thiergart T."/>
            <person name="Pickel B."/>
            <person name="Atanasova L."/>
            <person name="Karlsson M."/>
            <person name="Huettel B."/>
            <person name="Barry K.W."/>
            <person name="Haridas S."/>
            <person name="Chen C."/>
            <person name="Bauer D."/>
            <person name="Andreopoulos W."/>
            <person name="Pangilinan J."/>
            <person name="LaButti K."/>
            <person name="Riley R."/>
            <person name="Lipzen A."/>
            <person name="Clum A."/>
            <person name="Drula E."/>
            <person name="Henrissat B."/>
            <person name="Kohler A."/>
            <person name="Grigoriev I.V."/>
            <person name="Martin F.M."/>
            <person name="Hacquard S."/>
        </authorList>
    </citation>
    <scope>NUCLEOTIDE SEQUENCE</scope>
    <source>
        <strain evidence="1">MPI-CAGE-CH-0230</strain>
    </source>
</reference>
<evidence type="ECO:0000313" key="2">
    <source>
        <dbReference type="Proteomes" id="UP000756346"/>
    </source>
</evidence>
<evidence type="ECO:0000313" key="1">
    <source>
        <dbReference type="EMBL" id="KAH7034923.1"/>
    </source>
</evidence>
<evidence type="ECO:0008006" key="3">
    <source>
        <dbReference type="Google" id="ProtNLM"/>
    </source>
</evidence>
<dbReference type="GeneID" id="70193011"/>
<sequence length="307" mass="34599">MSATQDVIATPELLEAILLHLDLRTLLVNAQLVNTYFRQLITSSIRLQKALFLLPDDSSRDSPARHSAPSPIINSLLRESFGLWFPPHDSAPSGYDAASGRRLRPHERIDSIAVHHGITSFHQLGIWADQASRSAVMQPEASWRRMFVQQPPPTKLGWLSWGLDFSPAEAAVVPIVMKGVVTFPDGLTMGALYDITQDRIEGFPRDHVSYAFRIVRPPPKEQGDMGEEPRPWGVLRDMELGQHRDEVAHSAIHELSADLLFEERGYYPTRVLGRSLEDIARSDEYRHPAHQTIAIRLERSRQALAVE</sequence>
<dbReference type="SUPFAM" id="SSF81383">
    <property type="entry name" value="F-box domain"/>
    <property type="match status" value="1"/>
</dbReference>
<dbReference type="EMBL" id="JAGTJQ010000003">
    <property type="protein sequence ID" value="KAH7034923.1"/>
    <property type="molecule type" value="Genomic_DNA"/>
</dbReference>